<dbReference type="Gene3D" id="3.30.450.40">
    <property type="match status" value="2"/>
</dbReference>
<dbReference type="SMART" id="SM00267">
    <property type="entry name" value="GGDEF"/>
    <property type="match status" value="1"/>
</dbReference>
<dbReference type="CDD" id="cd01949">
    <property type="entry name" value="GGDEF"/>
    <property type="match status" value="1"/>
</dbReference>
<accession>A0A932CMC6</accession>
<dbReference type="SUPFAM" id="SSF55781">
    <property type="entry name" value="GAF domain-like"/>
    <property type="match status" value="2"/>
</dbReference>
<dbReference type="Pfam" id="PF13185">
    <property type="entry name" value="GAF_2"/>
    <property type="match status" value="2"/>
</dbReference>
<evidence type="ECO:0000313" key="3">
    <source>
        <dbReference type="Proteomes" id="UP000769766"/>
    </source>
</evidence>
<feature type="domain" description="GGDEF" evidence="1">
    <location>
        <begin position="350"/>
        <end position="483"/>
    </location>
</feature>
<dbReference type="InterPro" id="IPR029016">
    <property type="entry name" value="GAF-like_dom_sf"/>
</dbReference>
<dbReference type="GO" id="GO:0071111">
    <property type="term" value="F:cyclic-guanylate-specific phosphodiesterase activity"/>
    <property type="evidence" value="ECO:0007669"/>
    <property type="project" value="InterPro"/>
</dbReference>
<proteinExistence type="predicted"/>
<dbReference type="Proteomes" id="UP000769766">
    <property type="component" value="Unassembled WGS sequence"/>
</dbReference>
<dbReference type="PANTHER" id="PTHR33121:SF79">
    <property type="entry name" value="CYCLIC DI-GMP PHOSPHODIESTERASE PDED-RELATED"/>
    <property type="match status" value="1"/>
</dbReference>
<dbReference type="SMART" id="SM00065">
    <property type="entry name" value="GAF"/>
    <property type="match status" value="2"/>
</dbReference>
<sequence length="484" mass="53762">MLELKKDLNSLIRLVSNAIDSFTSALFVMDESRSRLELASFHTLSRHCIQDSSIEVGHGLIGWVAQSGESVNVSEFNQDIRSLQYYSVDEEIKAFLAVPVGTQKVRGVLSVDTKRQFAFTSKDQKILTGFAEQFCRVLSHHGAQDPEGGGARALASLLEFHGRLCSQQDTSSILDLLGHAHRELIHCDGAAVILREGKGEDYRIVRVSGCPPLPHQAPIVLDHSLVGWVIRKAQALNLPHLKGYARKTFIFFPGEPELKARSFLGVPLLAEGEVIGVLAFMGKGLETFTPSHLQLASLMAGQASLVLAQAEMKARWRALRDYDPVTGLPNHRSFAKTLEKMARKVAPQREMLYLMMVEPDRSERLVALYGQEVYEGLMRQVARLLERMTGREDSIARAADEGFVLALWQAGHSLAQRFAQRIKDAIEETVFLMGHREIRVTVRIGLFPWPGNEGSVSAFLARSWAAFQMAKGSGRDEGIQFTAK</sequence>
<gene>
    <name evidence="2" type="ORF">HYY20_03990</name>
</gene>
<protein>
    <submittedName>
        <fullName evidence="2">GAF domain-containing protein</fullName>
    </submittedName>
</protein>
<dbReference type="InterPro" id="IPR029787">
    <property type="entry name" value="Nucleotide_cyclase"/>
</dbReference>
<evidence type="ECO:0000259" key="1">
    <source>
        <dbReference type="PROSITE" id="PS50887"/>
    </source>
</evidence>
<evidence type="ECO:0000313" key="2">
    <source>
        <dbReference type="EMBL" id="MBI2876020.1"/>
    </source>
</evidence>
<name>A0A932CMC6_UNCTE</name>
<dbReference type="Pfam" id="PF00990">
    <property type="entry name" value="GGDEF"/>
    <property type="match status" value="1"/>
</dbReference>
<reference evidence="2" key="1">
    <citation type="submission" date="2020-07" db="EMBL/GenBank/DDBJ databases">
        <title>Huge and variable diversity of episymbiotic CPR bacteria and DPANN archaea in groundwater ecosystems.</title>
        <authorList>
            <person name="He C.Y."/>
            <person name="Keren R."/>
            <person name="Whittaker M."/>
            <person name="Farag I.F."/>
            <person name="Doudna J."/>
            <person name="Cate J.H.D."/>
            <person name="Banfield J.F."/>
        </authorList>
    </citation>
    <scope>NUCLEOTIDE SEQUENCE</scope>
    <source>
        <strain evidence="2">NC_groundwater_672_Ag_B-0.1um_62_36</strain>
    </source>
</reference>
<dbReference type="SUPFAM" id="SSF55073">
    <property type="entry name" value="Nucleotide cyclase"/>
    <property type="match status" value="1"/>
</dbReference>
<dbReference type="InterPro" id="IPR000160">
    <property type="entry name" value="GGDEF_dom"/>
</dbReference>
<dbReference type="AlphaFoldDB" id="A0A932CMC6"/>
<dbReference type="EMBL" id="JACPRF010000125">
    <property type="protein sequence ID" value="MBI2876020.1"/>
    <property type="molecule type" value="Genomic_DNA"/>
</dbReference>
<dbReference type="InterPro" id="IPR050706">
    <property type="entry name" value="Cyclic-di-GMP_PDE-like"/>
</dbReference>
<organism evidence="2 3">
    <name type="scientific">Tectimicrobiota bacterium</name>
    <dbReference type="NCBI Taxonomy" id="2528274"/>
    <lineage>
        <taxon>Bacteria</taxon>
        <taxon>Pseudomonadati</taxon>
        <taxon>Nitrospinota/Tectimicrobiota group</taxon>
        <taxon>Candidatus Tectimicrobiota</taxon>
    </lineage>
</organism>
<dbReference type="Gene3D" id="3.30.70.270">
    <property type="match status" value="1"/>
</dbReference>
<dbReference type="InterPro" id="IPR043128">
    <property type="entry name" value="Rev_trsase/Diguanyl_cyclase"/>
</dbReference>
<comment type="caution">
    <text evidence="2">The sequence shown here is derived from an EMBL/GenBank/DDBJ whole genome shotgun (WGS) entry which is preliminary data.</text>
</comment>
<dbReference type="NCBIfam" id="TIGR00254">
    <property type="entry name" value="GGDEF"/>
    <property type="match status" value="1"/>
</dbReference>
<dbReference type="InterPro" id="IPR003018">
    <property type="entry name" value="GAF"/>
</dbReference>
<dbReference type="PANTHER" id="PTHR33121">
    <property type="entry name" value="CYCLIC DI-GMP PHOSPHODIESTERASE PDEF"/>
    <property type="match status" value="1"/>
</dbReference>
<dbReference type="PROSITE" id="PS50887">
    <property type="entry name" value="GGDEF"/>
    <property type="match status" value="1"/>
</dbReference>